<evidence type="ECO:0000256" key="1">
    <source>
        <dbReference type="SAM" id="MobiDB-lite"/>
    </source>
</evidence>
<sequence>MPAATDHPVGSTPTPRRRRIVVAMTGATGAMLGIKSPHSPAPPKRRDTPGPQQMG</sequence>
<proteinExistence type="predicted"/>
<protein>
    <submittedName>
        <fullName evidence="2">Uncharacterized protein</fullName>
    </submittedName>
</protein>
<keyword evidence="3" id="KW-1185">Reference proteome</keyword>
<dbReference type="GeneID" id="98153597"/>
<evidence type="ECO:0000313" key="3">
    <source>
        <dbReference type="Proteomes" id="UP001610444"/>
    </source>
</evidence>
<organism evidence="2 3">
    <name type="scientific">Aspergillus pseudodeflectus</name>
    <dbReference type="NCBI Taxonomy" id="176178"/>
    <lineage>
        <taxon>Eukaryota</taxon>
        <taxon>Fungi</taxon>
        <taxon>Dikarya</taxon>
        <taxon>Ascomycota</taxon>
        <taxon>Pezizomycotina</taxon>
        <taxon>Eurotiomycetes</taxon>
        <taxon>Eurotiomycetidae</taxon>
        <taxon>Eurotiales</taxon>
        <taxon>Aspergillaceae</taxon>
        <taxon>Aspergillus</taxon>
        <taxon>Aspergillus subgen. Nidulantes</taxon>
    </lineage>
</organism>
<name>A0ABR4L4P3_9EURO</name>
<dbReference type="RefSeq" id="XP_070904073.1">
    <property type="nucleotide sequence ID" value="XM_071038433.1"/>
</dbReference>
<reference evidence="2 3" key="1">
    <citation type="submission" date="2024-07" db="EMBL/GenBank/DDBJ databases">
        <title>Section-level genome sequencing and comparative genomics of Aspergillus sections Usti and Cavernicolus.</title>
        <authorList>
            <consortium name="Lawrence Berkeley National Laboratory"/>
            <person name="Nybo J.L."/>
            <person name="Vesth T.C."/>
            <person name="Theobald S."/>
            <person name="Frisvad J.C."/>
            <person name="Larsen T.O."/>
            <person name="Kjaerboelling I."/>
            <person name="Rothschild-Mancinelli K."/>
            <person name="Lyhne E.K."/>
            <person name="Kogle M.E."/>
            <person name="Barry K."/>
            <person name="Clum A."/>
            <person name="Na H."/>
            <person name="Ledsgaard L."/>
            <person name="Lin J."/>
            <person name="Lipzen A."/>
            <person name="Kuo A."/>
            <person name="Riley R."/>
            <person name="Mondo S."/>
            <person name="LaButti K."/>
            <person name="Haridas S."/>
            <person name="Pangalinan J."/>
            <person name="Salamov A.A."/>
            <person name="Simmons B.A."/>
            <person name="Magnuson J.K."/>
            <person name="Chen J."/>
            <person name="Drula E."/>
            <person name="Henrissat B."/>
            <person name="Wiebenga A."/>
            <person name="Lubbers R.J."/>
            <person name="Gomes A.C."/>
            <person name="Macurrencykelacurrency M.R."/>
            <person name="Stajich J."/>
            <person name="Grigoriev I.V."/>
            <person name="Mortensen U.H."/>
            <person name="De vries R.P."/>
            <person name="Baker S.E."/>
            <person name="Andersen M.R."/>
        </authorList>
    </citation>
    <scope>NUCLEOTIDE SEQUENCE [LARGE SCALE GENOMIC DNA]</scope>
    <source>
        <strain evidence="2 3">CBS 756.74</strain>
    </source>
</reference>
<comment type="caution">
    <text evidence="2">The sequence shown here is derived from an EMBL/GenBank/DDBJ whole genome shotgun (WGS) entry which is preliminary data.</text>
</comment>
<gene>
    <name evidence="2" type="ORF">BJX68DRAFT_225892</name>
</gene>
<dbReference type="EMBL" id="JBFXLR010000003">
    <property type="protein sequence ID" value="KAL2859139.1"/>
    <property type="molecule type" value="Genomic_DNA"/>
</dbReference>
<evidence type="ECO:0000313" key="2">
    <source>
        <dbReference type="EMBL" id="KAL2859139.1"/>
    </source>
</evidence>
<accession>A0ABR4L4P3</accession>
<dbReference type="Proteomes" id="UP001610444">
    <property type="component" value="Unassembled WGS sequence"/>
</dbReference>
<feature type="region of interest" description="Disordered" evidence="1">
    <location>
        <begin position="26"/>
        <end position="55"/>
    </location>
</feature>